<name>A0AAD1XZC5_EUPCR</name>
<dbReference type="AlphaFoldDB" id="A0AAD1XZC5"/>
<evidence type="ECO:0000313" key="3">
    <source>
        <dbReference type="Proteomes" id="UP001295684"/>
    </source>
</evidence>
<feature type="region of interest" description="Disordered" evidence="1">
    <location>
        <begin position="1"/>
        <end position="20"/>
    </location>
</feature>
<sequence length="64" mass="7300">MLTCELDPDKQTEKNTSGSSLYIKSEGKSYLEETQSPAEQKIYHLYTKMTVFLHDHEEGCSISV</sequence>
<evidence type="ECO:0000256" key="1">
    <source>
        <dbReference type="SAM" id="MobiDB-lite"/>
    </source>
</evidence>
<protein>
    <submittedName>
        <fullName evidence="2">Uncharacterized protein</fullName>
    </submittedName>
</protein>
<keyword evidence="3" id="KW-1185">Reference proteome</keyword>
<dbReference type="Proteomes" id="UP001295684">
    <property type="component" value="Unassembled WGS sequence"/>
</dbReference>
<evidence type="ECO:0000313" key="2">
    <source>
        <dbReference type="EMBL" id="CAI2381882.1"/>
    </source>
</evidence>
<organism evidence="2 3">
    <name type="scientific">Euplotes crassus</name>
    <dbReference type="NCBI Taxonomy" id="5936"/>
    <lineage>
        <taxon>Eukaryota</taxon>
        <taxon>Sar</taxon>
        <taxon>Alveolata</taxon>
        <taxon>Ciliophora</taxon>
        <taxon>Intramacronucleata</taxon>
        <taxon>Spirotrichea</taxon>
        <taxon>Hypotrichia</taxon>
        <taxon>Euplotida</taxon>
        <taxon>Euplotidae</taxon>
        <taxon>Moneuplotes</taxon>
    </lineage>
</organism>
<gene>
    <name evidence="2" type="ORF">ECRASSUSDP1_LOCUS23348</name>
</gene>
<comment type="caution">
    <text evidence="2">The sequence shown here is derived from an EMBL/GenBank/DDBJ whole genome shotgun (WGS) entry which is preliminary data.</text>
</comment>
<accession>A0AAD1XZC5</accession>
<dbReference type="EMBL" id="CAMPGE010024012">
    <property type="protein sequence ID" value="CAI2381882.1"/>
    <property type="molecule type" value="Genomic_DNA"/>
</dbReference>
<proteinExistence type="predicted"/>
<reference evidence="2" key="1">
    <citation type="submission" date="2023-07" db="EMBL/GenBank/DDBJ databases">
        <authorList>
            <consortium name="AG Swart"/>
            <person name="Singh M."/>
            <person name="Singh A."/>
            <person name="Seah K."/>
            <person name="Emmerich C."/>
        </authorList>
    </citation>
    <scope>NUCLEOTIDE SEQUENCE</scope>
    <source>
        <strain evidence="2">DP1</strain>
    </source>
</reference>